<protein>
    <submittedName>
        <fullName evidence="2">Uncharacterized protein</fullName>
    </submittedName>
</protein>
<dbReference type="Proteomes" id="UP001497525">
    <property type="component" value="Unassembled WGS sequence"/>
</dbReference>
<evidence type="ECO:0000313" key="2">
    <source>
        <dbReference type="EMBL" id="CAL5140537.1"/>
    </source>
</evidence>
<evidence type="ECO:0000256" key="1">
    <source>
        <dbReference type="SAM" id="Phobius"/>
    </source>
</evidence>
<organism evidence="2 3">
    <name type="scientific">Calicophoron daubneyi</name>
    <name type="common">Rumen fluke</name>
    <name type="synonym">Paramphistomum daubneyi</name>
    <dbReference type="NCBI Taxonomy" id="300641"/>
    <lineage>
        <taxon>Eukaryota</taxon>
        <taxon>Metazoa</taxon>
        <taxon>Spiralia</taxon>
        <taxon>Lophotrochozoa</taxon>
        <taxon>Platyhelminthes</taxon>
        <taxon>Trematoda</taxon>
        <taxon>Digenea</taxon>
        <taxon>Plagiorchiida</taxon>
        <taxon>Pronocephalata</taxon>
        <taxon>Paramphistomoidea</taxon>
        <taxon>Paramphistomidae</taxon>
        <taxon>Calicophoron</taxon>
    </lineage>
</organism>
<sequence length="120" mass="13816">MLPHTNPCTHHELPVSVISTGFRIAASCQIAAAEKYFLCIFILASLQSLSFCLIDIFIEFLFWFRVIRKKRFPFVTFTISTVSPFALKTHSAWGSSPAKLFIQREHIRIDCHFSQFFSVL</sequence>
<feature type="transmembrane region" description="Helical" evidence="1">
    <location>
        <begin position="40"/>
        <end position="64"/>
    </location>
</feature>
<name>A0AAV2TWC3_CALDB</name>
<comment type="caution">
    <text evidence="2">The sequence shown here is derived from an EMBL/GenBank/DDBJ whole genome shotgun (WGS) entry which is preliminary data.</text>
</comment>
<evidence type="ECO:0000313" key="3">
    <source>
        <dbReference type="Proteomes" id="UP001497525"/>
    </source>
</evidence>
<keyword evidence="1" id="KW-1133">Transmembrane helix</keyword>
<accession>A0AAV2TWC3</accession>
<dbReference type="EMBL" id="CAXLJL010000734">
    <property type="protein sequence ID" value="CAL5140537.1"/>
    <property type="molecule type" value="Genomic_DNA"/>
</dbReference>
<keyword evidence="1" id="KW-0812">Transmembrane</keyword>
<reference evidence="2" key="1">
    <citation type="submission" date="2024-06" db="EMBL/GenBank/DDBJ databases">
        <authorList>
            <person name="Liu X."/>
            <person name="Lenzi L."/>
            <person name="Haldenby T S."/>
            <person name="Uol C."/>
        </authorList>
    </citation>
    <scope>NUCLEOTIDE SEQUENCE</scope>
</reference>
<proteinExistence type="predicted"/>
<gene>
    <name evidence="2" type="ORF">CDAUBV1_LOCUS15849</name>
</gene>
<keyword evidence="1" id="KW-0472">Membrane</keyword>
<dbReference type="AlphaFoldDB" id="A0AAV2TWC3"/>